<evidence type="ECO:0000256" key="1">
    <source>
        <dbReference type="ARBA" id="ARBA00022553"/>
    </source>
</evidence>
<feature type="region of interest" description="Disordered" evidence="2">
    <location>
        <begin position="203"/>
        <end position="275"/>
    </location>
</feature>
<dbReference type="Gene3D" id="2.30.29.30">
    <property type="entry name" value="Pleckstrin-homology domain (PH domain)/Phosphotyrosine-binding domain (PTB)"/>
    <property type="match status" value="1"/>
</dbReference>
<feature type="region of interest" description="Disordered" evidence="2">
    <location>
        <begin position="65"/>
        <end position="94"/>
    </location>
</feature>
<dbReference type="InterPro" id="IPR000219">
    <property type="entry name" value="DH_dom"/>
</dbReference>
<dbReference type="AlphaFoldDB" id="D6WFE3"/>
<dbReference type="GO" id="GO:0005085">
    <property type="term" value="F:guanyl-nucleotide exchange factor activity"/>
    <property type="evidence" value="ECO:0000318"/>
    <property type="project" value="GO_Central"/>
</dbReference>
<feature type="region of interest" description="Disordered" evidence="2">
    <location>
        <begin position="603"/>
        <end position="659"/>
    </location>
</feature>
<accession>D6WFE3</accession>
<feature type="compositionally biased region" description="Polar residues" evidence="2">
    <location>
        <begin position="705"/>
        <end position="714"/>
    </location>
</feature>
<evidence type="ECO:0000313" key="6">
    <source>
        <dbReference type="Proteomes" id="UP000007266"/>
    </source>
</evidence>
<dbReference type="eggNOG" id="KOG3518">
    <property type="taxonomic scope" value="Eukaryota"/>
</dbReference>
<dbReference type="SUPFAM" id="SSF48065">
    <property type="entry name" value="DBL homology domain (DH-domain)"/>
    <property type="match status" value="1"/>
</dbReference>
<dbReference type="Gene3D" id="1.20.900.10">
    <property type="entry name" value="Dbl homology (DH) domain"/>
    <property type="match status" value="1"/>
</dbReference>
<feature type="compositionally biased region" description="Basic and acidic residues" evidence="2">
    <location>
        <begin position="621"/>
        <end position="636"/>
    </location>
</feature>
<evidence type="ECO:0000259" key="4">
    <source>
        <dbReference type="PROSITE" id="PS50010"/>
    </source>
</evidence>
<dbReference type="PROSITE" id="PS50010">
    <property type="entry name" value="DH_2"/>
    <property type="match status" value="1"/>
</dbReference>
<name>D6WFE3_TRICA</name>
<dbReference type="InParanoid" id="D6WFE3"/>
<feature type="compositionally biased region" description="Basic and acidic residues" evidence="2">
    <location>
        <begin position="716"/>
        <end position="728"/>
    </location>
</feature>
<dbReference type="InterPro" id="IPR055251">
    <property type="entry name" value="SOS1_NGEF_PH"/>
</dbReference>
<feature type="compositionally biased region" description="Basic and acidic residues" evidence="2">
    <location>
        <begin position="795"/>
        <end position="822"/>
    </location>
</feature>
<gene>
    <name evidence="5" type="primary">AUGUSTUS-3.0.2_03092</name>
    <name evidence="5" type="ORF">TcasGA2_TC003092</name>
</gene>
<organism evidence="5 6">
    <name type="scientific">Tribolium castaneum</name>
    <name type="common">Red flour beetle</name>
    <dbReference type="NCBI Taxonomy" id="7070"/>
    <lineage>
        <taxon>Eukaryota</taxon>
        <taxon>Metazoa</taxon>
        <taxon>Ecdysozoa</taxon>
        <taxon>Arthropoda</taxon>
        <taxon>Hexapoda</taxon>
        <taxon>Insecta</taxon>
        <taxon>Pterygota</taxon>
        <taxon>Neoptera</taxon>
        <taxon>Endopterygota</taxon>
        <taxon>Coleoptera</taxon>
        <taxon>Polyphaga</taxon>
        <taxon>Cucujiformia</taxon>
        <taxon>Tenebrionidae</taxon>
        <taxon>Tenebrionidae incertae sedis</taxon>
        <taxon>Tribolium</taxon>
    </lineage>
</organism>
<feature type="region of interest" description="Disordered" evidence="2">
    <location>
        <begin position="778"/>
        <end position="830"/>
    </location>
</feature>
<evidence type="ECO:0000256" key="2">
    <source>
        <dbReference type="SAM" id="MobiDB-lite"/>
    </source>
</evidence>
<feature type="domain" description="PH" evidence="3">
    <location>
        <begin position="478"/>
        <end position="578"/>
    </location>
</feature>
<dbReference type="InterPro" id="IPR011993">
    <property type="entry name" value="PH-like_dom_sf"/>
</dbReference>
<dbReference type="CDD" id="cd00160">
    <property type="entry name" value="RhoGEF"/>
    <property type="match status" value="1"/>
</dbReference>
<dbReference type="SMART" id="SM00233">
    <property type="entry name" value="PH"/>
    <property type="match status" value="1"/>
</dbReference>
<dbReference type="InterPro" id="IPR001849">
    <property type="entry name" value="PH_domain"/>
</dbReference>
<dbReference type="InterPro" id="IPR043324">
    <property type="entry name" value="PH_PLEKHG1_G2_G3"/>
</dbReference>
<dbReference type="PhylomeDB" id="D6WFE3"/>
<dbReference type="SMART" id="SM00325">
    <property type="entry name" value="RhoGEF"/>
    <property type="match status" value="1"/>
</dbReference>
<dbReference type="SUPFAM" id="SSF50729">
    <property type="entry name" value="PH domain-like"/>
    <property type="match status" value="1"/>
</dbReference>
<dbReference type="STRING" id="7070.D6WFE3"/>
<dbReference type="CDD" id="cd13243">
    <property type="entry name" value="PH_PLEKHG1_G2_G3"/>
    <property type="match status" value="1"/>
</dbReference>
<feature type="region of interest" description="Disordered" evidence="2">
    <location>
        <begin position="705"/>
        <end position="733"/>
    </location>
</feature>
<dbReference type="EMBL" id="KQ971319">
    <property type="protein sequence ID" value="EFA00259.1"/>
    <property type="molecule type" value="Genomic_DNA"/>
</dbReference>
<feature type="region of interest" description="Disordered" evidence="2">
    <location>
        <begin position="122"/>
        <end position="141"/>
    </location>
</feature>
<dbReference type="PANTHER" id="PTHR45924">
    <property type="entry name" value="FI17866P1"/>
    <property type="match status" value="1"/>
</dbReference>
<keyword evidence="1" id="KW-0597">Phosphoprotein</keyword>
<dbReference type="Proteomes" id="UP000007266">
    <property type="component" value="Linkage group 3"/>
</dbReference>
<dbReference type="Pfam" id="PF00621">
    <property type="entry name" value="RhoGEF"/>
    <property type="match status" value="1"/>
</dbReference>
<proteinExistence type="predicted"/>
<protein>
    <submittedName>
        <fullName evidence="5">Uncharacterized protein</fullName>
    </submittedName>
</protein>
<dbReference type="InterPro" id="IPR035899">
    <property type="entry name" value="DBL_dom_sf"/>
</dbReference>
<dbReference type="HOGENOM" id="CLU_281919_0_0_1"/>
<evidence type="ECO:0000259" key="3">
    <source>
        <dbReference type="PROSITE" id="PS50003"/>
    </source>
</evidence>
<sequence>MSSDKARGAPTELMPSIMGAFDAIIESNKSGNTPRKSPQVGNFANLSPCVQKILANVPDQELSKRFNSEETLGPRRGNRTSIYRSLRSPEKHLNRSNESLDIISPNVQKMISNFPDAELVLPSSERSKPSRNGSFLHSKSDGTPKISQDFCVNSECDSLSVGEADSCDGFSSKPLGSYLHTSHGIASRTPVGRKNMGKYLQVPSETSVGTSSTTSSEVSRPVSLTSLGSCSSSGSSGPHQPSSAYLASAESLDSDPEPTGSQGSADSGIAEQPTMSPEARVLQEVLDTETVYVADLNEVIQGYLVPWKEDPDCLLCEHLPHLFSNLEEIYRFNRSFLDQLRAADFNPTKIANVFIQNDSGFAVYNEYCTNYPRTMEVLSELTRDEKMASLFREKQMALSHALPLGSYLLKPVQRILKYHLLLQRLSKQCDTDHKPAVDLALATMTAVASSINSMKRKHEHAVRVHEIQSQLYGWTGPDLTTLGELIAEGTFRVNGARGRRHVFLFDKVLLMAKNKQDGALAYKSHIECSNLMLVEQVRGEPLSFQVLPFDNPRLQCTLRARSPQNKREWTLQIKRVILENYSAVIPNHARQLVMQLGQDVQETEDTTEKWSPLNKNSTPHYLERRSRVRKSRDLSNRRASSQDRAFPSLGSWRRKSEPSMGMIPQYTAKTIPKKISKLKKAKESGAKFYTDLSDSENYDVIGESNESLAVSPSVDSPDRCENGGEEPPKSNNLEKIVTDLLMQNEEFQKALNRQRRTRASEPEPPTWFEDEARLKLPSKADSLPRSFQLNDQIDDDKNKNQYHVLDESLKENPDPDEQHENDLASQLDDTDYPEHKIYRKTAIRFSLLQRIRTLMSEEEKRTTKYPLHKQGSKSMGEKIAHPDYADPQKLFTSCSSSRTNLNVELSECEMMKEPERLDMTISEKEVLNEFEKRLNDSTKLAPDTGQDDELNGSSQSELLEQENVNSSQNSDSYYESILEKSLVEEYTKDENGRLVAKQDSFKGNENCFYVQKFRSEKEKTLREVNGNGKSAIKRPSKAPPPIPVKPSRLVISTKNISNVIMSTETIKSGTTNIQKLYIEQSKTKADLSHETRNVNVSEKSWVKAMVGRFE</sequence>
<reference evidence="5 6" key="2">
    <citation type="journal article" date="2010" name="Nucleic Acids Res.">
        <title>BeetleBase in 2010: revisions to provide comprehensive genomic information for Tribolium castaneum.</title>
        <authorList>
            <person name="Kim H.S."/>
            <person name="Murphy T."/>
            <person name="Xia J."/>
            <person name="Caragea D."/>
            <person name="Park Y."/>
            <person name="Beeman R.W."/>
            <person name="Lorenzen M.D."/>
            <person name="Butcher S."/>
            <person name="Manak J.R."/>
            <person name="Brown S.J."/>
        </authorList>
    </citation>
    <scope>GENOME REANNOTATION</scope>
    <source>
        <strain evidence="5 6">Georgia GA2</strain>
    </source>
</reference>
<feature type="compositionally biased region" description="Low complexity" evidence="2">
    <location>
        <begin position="203"/>
        <end position="243"/>
    </location>
</feature>
<dbReference type="PANTHER" id="PTHR45924:SF2">
    <property type="entry name" value="FI17866P1"/>
    <property type="match status" value="1"/>
</dbReference>
<feature type="domain" description="DH" evidence="4">
    <location>
        <begin position="277"/>
        <end position="454"/>
    </location>
</feature>
<reference evidence="5 6" key="1">
    <citation type="journal article" date="2008" name="Nature">
        <title>The genome of the model beetle and pest Tribolium castaneum.</title>
        <authorList>
            <consortium name="Tribolium Genome Sequencing Consortium"/>
            <person name="Richards S."/>
            <person name="Gibbs R.A."/>
            <person name="Weinstock G.M."/>
            <person name="Brown S.J."/>
            <person name="Denell R."/>
            <person name="Beeman R.W."/>
            <person name="Gibbs R."/>
            <person name="Beeman R.W."/>
            <person name="Brown S.J."/>
            <person name="Bucher G."/>
            <person name="Friedrich M."/>
            <person name="Grimmelikhuijzen C.J."/>
            <person name="Klingler M."/>
            <person name="Lorenzen M."/>
            <person name="Richards S."/>
            <person name="Roth S."/>
            <person name="Schroder R."/>
            <person name="Tautz D."/>
            <person name="Zdobnov E.M."/>
            <person name="Muzny D."/>
            <person name="Gibbs R.A."/>
            <person name="Weinstock G.M."/>
            <person name="Attaway T."/>
            <person name="Bell S."/>
            <person name="Buhay C.J."/>
            <person name="Chandrabose M.N."/>
            <person name="Chavez D."/>
            <person name="Clerk-Blankenburg K.P."/>
            <person name="Cree A."/>
            <person name="Dao M."/>
            <person name="Davis C."/>
            <person name="Chacko J."/>
            <person name="Dinh H."/>
            <person name="Dugan-Rocha S."/>
            <person name="Fowler G."/>
            <person name="Garner T.T."/>
            <person name="Garnes J."/>
            <person name="Gnirke A."/>
            <person name="Hawes A."/>
            <person name="Hernandez J."/>
            <person name="Hines S."/>
            <person name="Holder M."/>
            <person name="Hume J."/>
            <person name="Jhangiani S.N."/>
            <person name="Joshi V."/>
            <person name="Khan Z.M."/>
            <person name="Jackson L."/>
            <person name="Kovar C."/>
            <person name="Kowis A."/>
            <person name="Lee S."/>
            <person name="Lewis L.R."/>
            <person name="Margolis J."/>
            <person name="Morgan M."/>
            <person name="Nazareth L.V."/>
            <person name="Nguyen N."/>
            <person name="Okwuonu G."/>
            <person name="Parker D."/>
            <person name="Richards S."/>
            <person name="Ruiz S.J."/>
            <person name="Santibanez J."/>
            <person name="Savard J."/>
            <person name="Scherer S.E."/>
            <person name="Schneider B."/>
            <person name="Sodergren E."/>
            <person name="Tautz D."/>
            <person name="Vattahil S."/>
            <person name="Villasana D."/>
            <person name="White C.S."/>
            <person name="Wright R."/>
            <person name="Park Y."/>
            <person name="Beeman R.W."/>
            <person name="Lord J."/>
            <person name="Oppert B."/>
            <person name="Lorenzen M."/>
            <person name="Brown S."/>
            <person name="Wang L."/>
            <person name="Savard J."/>
            <person name="Tautz D."/>
            <person name="Richards S."/>
            <person name="Weinstock G."/>
            <person name="Gibbs R.A."/>
            <person name="Liu Y."/>
            <person name="Worley K."/>
            <person name="Weinstock G."/>
            <person name="Elsik C.G."/>
            <person name="Reese J.T."/>
            <person name="Elhaik E."/>
            <person name="Landan G."/>
            <person name="Graur D."/>
            <person name="Arensburger P."/>
            <person name="Atkinson P."/>
            <person name="Beeman R.W."/>
            <person name="Beidler J."/>
            <person name="Brown S.J."/>
            <person name="Demuth J.P."/>
            <person name="Drury D.W."/>
            <person name="Du Y.Z."/>
            <person name="Fujiwara H."/>
            <person name="Lorenzen M."/>
            <person name="Maselli V."/>
            <person name="Osanai M."/>
            <person name="Park Y."/>
            <person name="Robertson H.M."/>
            <person name="Tu Z."/>
            <person name="Wang J.J."/>
            <person name="Wang S."/>
            <person name="Richards S."/>
            <person name="Song H."/>
            <person name="Zhang L."/>
            <person name="Sodergren E."/>
            <person name="Werner D."/>
            <person name="Stanke M."/>
            <person name="Morgenstern B."/>
            <person name="Solovyev V."/>
            <person name="Kosarev P."/>
            <person name="Brown G."/>
            <person name="Chen H.C."/>
            <person name="Ermolaeva O."/>
            <person name="Hlavina W."/>
            <person name="Kapustin Y."/>
            <person name="Kiryutin B."/>
            <person name="Kitts P."/>
            <person name="Maglott D."/>
            <person name="Pruitt K."/>
            <person name="Sapojnikov V."/>
            <person name="Souvorov A."/>
            <person name="Mackey A.J."/>
            <person name="Waterhouse R.M."/>
            <person name="Wyder S."/>
            <person name="Zdobnov E.M."/>
            <person name="Zdobnov E.M."/>
            <person name="Wyder S."/>
            <person name="Kriventseva E.V."/>
            <person name="Kadowaki T."/>
            <person name="Bork P."/>
            <person name="Aranda M."/>
            <person name="Bao R."/>
            <person name="Beermann A."/>
            <person name="Berns N."/>
            <person name="Bolognesi R."/>
            <person name="Bonneton F."/>
            <person name="Bopp D."/>
            <person name="Brown S.J."/>
            <person name="Bucher G."/>
            <person name="Butts T."/>
            <person name="Chaumot A."/>
            <person name="Denell R.E."/>
            <person name="Ferrier D.E."/>
            <person name="Friedrich M."/>
            <person name="Gordon C.M."/>
            <person name="Jindra M."/>
            <person name="Klingler M."/>
            <person name="Lan Q."/>
            <person name="Lattorff H.M."/>
            <person name="Laudet V."/>
            <person name="von Levetsow C."/>
            <person name="Liu Z."/>
            <person name="Lutz R."/>
            <person name="Lynch J.A."/>
            <person name="da Fonseca R.N."/>
            <person name="Posnien N."/>
            <person name="Reuter R."/>
            <person name="Roth S."/>
            <person name="Savard J."/>
            <person name="Schinko J.B."/>
            <person name="Schmitt C."/>
            <person name="Schoppmeier M."/>
            <person name="Schroder R."/>
            <person name="Shippy T.D."/>
            <person name="Simonnet F."/>
            <person name="Marques-Souza H."/>
            <person name="Tautz D."/>
            <person name="Tomoyasu Y."/>
            <person name="Trauner J."/>
            <person name="Van der Zee M."/>
            <person name="Vervoort M."/>
            <person name="Wittkopp N."/>
            <person name="Wimmer E.A."/>
            <person name="Yang X."/>
            <person name="Jones A.K."/>
            <person name="Sattelle D.B."/>
            <person name="Ebert P.R."/>
            <person name="Nelson D."/>
            <person name="Scott J.G."/>
            <person name="Beeman R.W."/>
            <person name="Muthukrishnan S."/>
            <person name="Kramer K.J."/>
            <person name="Arakane Y."/>
            <person name="Beeman R.W."/>
            <person name="Zhu Q."/>
            <person name="Hogenkamp D."/>
            <person name="Dixit R."/>
            <person name="Oppert B."/>
            <person name="Jiang H."/>
            <person name="Zou Z."/>
            <person name="Marshall J."/>
            <person name="Elpidina E."/>
            <person name="Vinokurov K."/>
            <person name="Oppert C."/>
            <person name="Zou Z."/>
            <person name="Evans J."/>
            <person name="Lu Z."/>
            <person name="Zhao P."/>
            <person name="Sumathipala N."/>
            <person name="Altincicek B."/>
            <person name="Vilcinskas A."/>
            <person name="Williams M."/>
            <person name="Hultmark D."/>
            <person name="Hetru C."/>
            <person name="Jiang H."/>
            <person name="Grimmelikhuijzen C.J."/>
            <person name="Hauser F."/>
            <person name="Cazzamali G."/>
            <person name="Williamson M."/>
            <person name="Park Y."/>
            <person name="Li B."/>
            <person name="Tanaka Y."/>
            <person name="Predel R."/>
            <person name="Neupert S."/>
            <person name="Schachtner J."/>
            <person name="Verleyen P."/>
            <person name="Raible F."/>
            <person name="Bork P."/>
            <person name="Friedrich M."/>
            <person name="Walden K.K."/>
            <person name="Robertson H.M."/>
            <person name="Angeli S."/>
            <person name="Foret S."/>
            <person name="Bucher G."/>
            <person name="Schuetz S."/>
            <person name="Maleszka R."/>
            <person name="Wimmer E.A."/>
            <person name="Beeman R.W."/>
            <person name="Lorenzen M."/>
            <person name="Tomoyasu Y."/>
            <person name="Miller S.C."/>
            <person name="Grossmann D."/>
            <person name="Bucher G."/>
        </authorList>
    </citation>
    <scope>NUCLEOTIDE SEQUENCE [LARGE SCALE GENOMIC DNA]</scope>
    <source>
        <strain evidence="5 6">Georgia GA2</strain>
    </source>
</reference>
<evidence type="ECO:0000313" key="5">
    <source>
        <dbReference type="EMBL" id="EFA00259.1"/>
    </source>
</evidence>
<dbReference type="PROSITE" id="PS50003">
    <property type="entry name" value="PH_DOMAIN"/>
    <property type="match status" value="1"/>
</dbReference>
<dbReference type="Pfam" id="PF22697">
    <property type="entry name" value="SOS1_NGEF_PH"/>
    <property type="match status" value="1"/>
</dbReference>
<keyword evidence="6" id="KW-1185">Reference proteome</keyword>
<dbReference type="GO" id="GO:0031267">
    <property type="term" value="F:small GTPase binding"/>
    <property type="evidence" value="ECO:0000318"/>
    <property type="project" value="GO_Central"/>
</dbReference>